<accession>A0ABY7VWG3</accession>
<sequence>MANTTDMMISTFYDEEAIEYINKKTGLDFRCTSDGGKCGGTKALSFEVYGSCHRSIGSDEIEQLIKAFKEAPFTSPEYAVLFIDDDNQCFNGLVTRT</sequence>
<evidence type="ECO:0000313" key="2">
    <source>
        <dbReference type="Proteomes" id="UP001214250"/>
    </source>
</evidence>
<keyword evidence="2" id="KW-1185">Reference proteome</keyword>
<gene>
    <name evidence="1" type="ORF">PQO03_00280</name>
</gene>
<dbReference type="Proteomes" id="UP001214250">
    <property type="component" value="Chromosome 1"/>
</dbReference>
<protein>
    <recommendedName>
        <fullName evidence="3">FeS cluster biogenesis domain-containing protein</fullName>
    </recommendedName>
</protein>
<reference evidence="1 2" key="1">
    <citation type="submission" date="2023-02" db="EMBL/GenBank/DDBJ databases">
        <title>Genome sequence of Lentisphaera profundi SAORIC-696.</title>
        <authorList>
            <person name="Kim e."/>
            <person name="Cho J.-C."/>
            <person name="Choi A."/>
            <person name="Kang I."/>
        </authorList>
    </citation>
    <scope>NUCLEOTIDE SEQUENCE [LARGE SCALE GENOMIC DNA]</scope>
    <source>
        <strain evidence="1 2">SAORIC-696</strain>
    </source>
</reference>
<dbReference type="RefSeq" id="WP_274150469.1">
    <property type="nucleotide sequence ID" value="NZ_CP117811.1"/>
</dbReference>
<dbReference type="EMBL" id="CP117811">
    <property type="protein sequence ID" value="WDE96403.1"/>
    <property type="molecule type" value="Genomic_DNA"/>
</dbReference>
<evidence type="ECO:0000313" key="1">
    <source>
        <dbReference type="EMBL" id="WDE96403.1"/>
    </source>
</evidence>
<organism evidence="1 2">
    <name type="scientific">Lentisphaera profundi</name>
    <dbReference type="NCBI Taxonomy" id="1658616"/>
    <lineage>
        <taxon>Bacteria</taxon>
        <taxon>Pseudomonadati</taxon>
        <taxon>Lentisphaerota</taxon>
        <taxon>Lentisphaeria</taxon>
        <taxon>Lentisphaerales</taxon>
        <taxon>Lentisphaeraceae</taxon>
        <taxon>Lentisphaera</taxon>
    </lineage>
</organism>
<name>A0ABY7VWG3_9BACT</name>
<proteinExistence type="predicted"/>
<evidence type="ECO:0008006" key="3">
    <source>
        <dbReference type="Google" id="ProtNLM"/>
    </source>
</evidence>